<dbReference type="CDD" id="cd09604">
    <property type="entry name" value="M1_APN_like"/>
    <property type="match status" value="1"/>
</dbReference>
<dbReference type="InterPro" id="IPR027268">
    <property type="entry name" value="Peptidase_M4/M1_CTD_sf"/>
</dbReference>
<dbReference type="GO" id="GO:0070006">
    <property type="term" value="F:metalloaminopeptidase activity"/>
    <property type="evidence" value="ECO:0007669"/>
    <property type="project" value="TreeGrafter"/>
</dbReference>
<feature type="chain" id="PRO_5032610975" description="Peptidase M1 membrane alanine aminopeptidase domain-containing protein" evidence="2">
    <location>
        <begin position="25"/>
        <end position="888"/>
    </location>
</feature>
<gene>
    <name evidence="4" type="ORF">GGQ59_000474</name>
</gene>
<accession>A0A840I164</accession>
<protein>
    <recommendedName>
        <fullName evidence="3">Peptidase M1 membrane alanine aminopeptidase domain-containing protein</fullName>
    </recommendedName>
</protein>
<dbReference type="GO" id="GO:0005737">
    <property type="term" value="C:cytoplasm"/>
    <property type="evidence" value="ECO:0007669"/>
    <property type="project" value="TreeGrafter"/>
</dbReference>
<dbReference type="GO" id="GO:0008270">
    <property type="term" value="F:zinc ion binding"/>
    <property type="evidence" value="ECO:0007669"/>
    <property type="project" value="InterPro"/>
</dbReference>
<name>A0A840I164_9PROT</name>
<feature type="domain" description="Peptidase M1 membrane alanine aminopeptidase" evidence="3">
    <location>
        <begin position="387"/>
        <end position="601"/>
    </location>
</feature>
<dbReference type="GO" id="GO:0005615">
    <property type="term" value="C:extracellular space"/>
    <property type="evidence" value="ECO:0007669"/>
    <property type="project" value="TreeGrafter"/>
</dbReference>
<evidence type="ECO:0000259" key="3">
    <source>
        <dbReference type="Pfam" id="PF01433"/>
    </source>
</evidence>
<keyword evidence="5" id="KW-1185">Reference proteome</keyword>
<dbReference type="PANTHER" id="PTHR11533">
    <property type="entry name" value="PROTEASE M1 ZINC METALLOPROTEASE"/>
    <property type="match status" value="1"/>
</dbReference>
<evidence type="ECO:0000256" key="2">
    <source>
        <dbReference type="SAM" id="SignalP"/>
    </source>
</evidence>
<dbReference type="GO" id="GO:0043171">
    <property type="term" value="P:peptide catabolic process"/>
    <property type="evidence" value="ECO:0007669"/>
    <property type="project" value="TreeGrafter"/>
</dbReference>
<evidence type="ECO:0000256" key="1">
    <source>
        <dbReference type="SAM" id="MobiDB-lite"/>
    </source>
</evidence>
<dbReference type="InterPro" id="IPR014782">
    <property type="entry name" value="Peptidase_M1_dom"/>
</dbReference>
<dbReference type="Pfam" id="PF01433">
    <property type="entry name" value="Peptidase_M1"/>
    <property type="match status" value="1"/>
</dbReference>
<proteinExistence type="predicted"/>
<organism evidence="4 5">
    <name type="scientific">Parvularcula dongshanensis</name>
    <dbReference type="NCBI Taxonomy" id="1173995"/>
    <lineage>
        <taxon>Bacteria</taxon>
        <taxon>Pseudomonadati</taxon>
        <taxon>Pseudomonadota</taxon>
        <taxon>Alphaproteobacteria</taxon>
        <taxon>Parvularculales</taxon>
        <taxon>Parvularculaceae</taxon>
        <taxon>Parvularcula</taxon>
    </lineage>
</organism>
<feature type="compositionally biased region" description="Basic and acidic residues" evidence="1">
    <location>
        <begin position="624"/>
        <end position="639"/>
    </location>
</feature>
<dbReference type="AlphaFoldDB" id="A0A840I164"/>
<keyword evidence="2" id="KW-0732">Signal</keyword>
<evidence type="ECO:0000313" key="4">
    <source>
        <dbReference type="EMBL" id="MBB4657974.1"/>
    </source>
</evidence>
<dbReference type="Proteomes" id="UP000563524">
    <property type="component" value="Unassembled WGS sequence"/>
</dbReference>
<comment type="caution">
    <text evidence="4">The sequence shown here is derived from an EMBL/GenBank/DDBJ whole genome shotgun (WGS) entry which is preliminary data.</text>
</comment>
<evidence type="ECO:0000313" key="5">
    <source>
        <dbReference type="Proteomes" id="UP000563524"/>
    </source>
</evidence>
<sequence length="888" mass="100178">MTLPTRKAALLASLLLSVPMGALAQKTPTFTGPGSGARAFEQLDTELPTPNVYRAATGEPGPQYFQQQADYVIDVALDEDEKKITGSETILYTNNAPLPLRYVWVQLDQNRFADGSLARETETAATSGSRRQAEAQGDQLSYPTLARQMALDEGDHGYKVEAVLNARGEELPYTIVDTLMRVDLPQPLRAGEQTQIDIDWSFNIINEPVIGGRGGYEGFPTDATEENVEDYIFFLAQWYPRVAAYSDYEGWHTKPFLGRGEFTLEFGDFDVSITVPDDHIVSSTGVLQNPNEVLTPQMRERLEQAKTAENPVFIVSPEEAAENEATPAEGRKTWRFRAQNVRDFSWASSRKFIWDAQGYEQEGSETGPIMAMSFYPNEAEPIWSRYSTEAVIHTMDVYSRFSFDYPYPVAQSVNTWERGGMEYPMITFNGYRPDGEAAEEGGEPTYSRDVKYSLIGVIIHEIGHIYFPMTVNSDERQWTWMDEGINTFLEYVAEVEWEEDYPAFRGETNVLDYITGYMTSTDQVPIMTNSDSILQFGPNAYSKPASALTVLRETVLGRELFDPAFREYARRWKFKRPTPADFFRSMEETSGKDLDWFWRGWFFTTDYVDVGIDGVRAYRISTQDPDRENQQARDARADGTPEPLIQRRNREEGRKTRLQRRPQLSDFYNENDRFETNNADRNEYQAFLNGLSAQEREVYDRALERDSWVYFVDFRNHGGLVTPIPLHITYTDGSAEKRMIPAEIWRRDAEGVTKLMILDKEVASFSIDDDHEIADADRANNAFPQQLTPSRFELYKSSYSGPDNQMARALEELEGDAKTDEEAGEEEAVPLDSEGMGGQAAPSGDAAEGASEPSDAAQAEDQPAAAGEAPQQGQRGQADAQEGTPNAQ</sequence>
<feature type="region of interest" description="Disordered" evidence="1">
    <location>
        <begin position="622"/>
        <end position="659"/>
    </location>
</feature>
<reference evidence="4 5" key="1">
    <citation type="submission" date="2020-08" db="EMBL/GenBank/DDBJ databases">
        <title>Genomic Encyclopedia of Type Strains, Phase IV (KMG-IV): sequencing the most valuable type-strain genomes for metagenomic binning, comparative biology and taxonomic classification.</title>
        <authorList>
            <person name="Goeker M."/>
        </authorList>
    </citation>
    <scope>NUCLEOTIDE SEQUENCE [LARGE SCALE GENOMIC DNA]</scope>
    <source>
        <strain evidence="4 5">DSM 102850</strain>
    </source>
</reference>
<dbReference type="PANTHER" id="PTHR11533:SF174">
    <property type="entry name" value="PUROMYCIN-SENSITIVE AMINOPEPTIDASE-RELATED"/>
    <property type="match status" value="1"/>
</dbReference>
<dbReference type="RefSeq" id="WP_183815466.1">
    <property type="nucleotide sequence ID" value="NZ_JACHOB010000001.1"/>
</dbReference>
<feature type="region of interest" description="Disordered" evidence="1">
    <location>
        <begin position="814"/>
        <end position="888"/>
    </location>
</feature>
<dbReference type="InterPro" id="IPR050344">
    <property type="entry name" value="Peptidase_M1_aminopeptidases"/>
</dbReference>
<feature type="compositionally biased region" description="Low complexity" evidence="1">
    <location>
        <begin position="855"/>
        <end position="878"/>
    </location>
</feature>
<dbReference type="GO" id="GO:0016020">
    <property type="term" value="C:membrane"/>
    <property type="evidence" value="ECO:0007669"/>
    <property type="project" value="TreeGrafter"/>
</dbReference>
<dbReference type="GO" id="GO:0042277">
    <property type="term" value="F:peptide binding"/>
    <property type="evidence" value="ECO:0007669"/>
    <property type="project" value="TreeGrafter"/>
</dbReference>
<dbReference type="Gene3D" id="1.10.390.10">
    <property type="entry name" value="Neutral Protease Domain 2"/>
    <property type="match status" value="1"/>
</dbReference>
<dbReference type="EMBL" id="JACHOB010000001">
    <property type="protein sequence ID" value="MBB4657974.1"/>
    <property type="molecule type" value="Genomic_DNA"/>
</dbReference>
<feature type="signal peptide" evidence="2">
    <location>
        <begin position="1"/>
        <end position="24"/>
    </location>
</feature>
<dbReference type="SUPFAM" id="SSF55486">
    <property type="entry name" value="Metalloproteases ('zincins'), catalytic domain"/>
    <property type="match status" value="1"/>
</dbReference>